<gene>
    <name evidence="1" type="ORF">KC909_00665</name>
</gene>
<comment type="caution">
    <text evidence="1">The sequence shown here is derived from an EMBL/GenBank/DDBJ whole genome shotgun (WGS) entry which is preliminary data.</text>
</comment>
<proteinExistence type="predicted"/>
<sequence>MNRFIKSATTLAVTAIALTACIPGSDTTFSGDDIVNDNLSMMEQDGYVFYYPSDYEEYDNELQDLSYRSSTTNDIGGSNNLGLVVTPNEEVGAKPTDEECADIADQLASLLDGNVEESAVIDDGGMYGCSNVITASFETEVGTTSLVSVNKTVYEAGQTEADVFSVNATYEPDADATEIQNLKDSIAKFKLSLGE</sequence>
<dbReference type="Proteomes" id="UP000783287">
    <property type="component" value="Unassembled WGS sequence"/>
</dbReference>
<evidence type="ECO:0000313" key="2">
    <source>
        <dbReference type="Proteomes" id="UP000783287"/>
    </source>
</evidence>
<accession>A0A955L4I9</accession>
<protein>
    <submittedName>
        <fullName evidence="1">Uncharacterized protein</fullName>
    </submittedName>
</protein>
<reference evidence="1" key="1">
    <citation type="submission" date="2020-04" db="EMBL/GenBank/DDBJ databases">
        <authorList>
            <person name="Zhang T."/>
        </authorList>
    </citation>
    <scope>NUCLEOTIDE SEQUENCE</scope>
    <source>
        <strain evidence="1">HKST-UBA14</strain>
    </source>
</reference>
<reference evidence="1" key="2">
    <citation type="journal article" date="2021" name="Microbiome">
        <title>Successional dynamics and alternative stable states in a saline activated sludge microbial community over 9 years.</title>
        <authorList>
            <person name="Wang Y."/>
            <person name="Ye J."/>
            <person name="Ju F."/>
            <person name="Liu L."/>
            <person name="Boyd J.A."/>
            <person name="Deng Y."/>
            <person name="Parks D.H."/>
            <person name="Jiang X."/>
            <person name="Yin X."/>
            <person name="Woodcroft B.J."/>
            <person name="Tyson G.W."/>
            <person name="Hugenholtz P."/>
            <person name="Polz M.F."/>
            <person name="Zhang T."/>
        </authorList>
    </citation>
    <scope>NUCLEOTIDE SEQUENCE</scope>
    <source>
        <strain evidence="1">HKST-UBA14</strain>
    </source>
</reference>
<dbReference type="PROSITE" id="PS51257">
    <property type="entry name" value="PROKAR_LIPOPROTEIN"/>
    <property type="match status" value="1"/>
</dbReference>
<dbReference type="EMBL" id="JAGQLK010000008">
    <property type="protein sequence ID" value="MCA9382852.1"/>
    <property type="molecule type" value="Genomic_DNA"/>
</dbReference>
<name>A0A955L4I9_9BACT</name>
<organism evidence="1 2">
    <name type="scientific">Candidatus Dojkabacteria bacterium</name>
    <dbReference type="NCBI Taxonomy" id="2099670"/>
    <lineage>
        <taxon>Bacteria</taxon>
        <taxon>Candidatus Dojkabacteria</taxon>
    </lineage>
</organism>
<evidence type="ECO:0000313" key="1">
    <source>
        <dbReference type="EMBL" id="MCA9382852.1"/>
    </source>
</evidence>
<dbReference type="AlphaFoldDB" id="A0A955L4I9"/>